<dbReference type="Pfam" id="PF03050">
    <property type="entry name" value="DDE_Tnp_IS66"/>
    <property type="match status" value="1"/>
</dbReference>
<dbReference type="PANTHER" id="PTHR33678">
    <property type="entry name" value="BLL1576 PROTEIN"/>
    <property type="match status" value="1"/>
</dbReference>
<dbReference type="Proteomes" id="UP000305881">
    <property type="component" value="Chromosome"/>
</dbReference>
<reference evidence="5" key="1">
    <citation type="journal article" date="2019" name="J. Bacteriol.">
        <title>A Mutagenic Screen Identifies a TonB-Dependent Receptor Required for the Lanthanide Metal Switch in the Type I Methanotroph 'Methylotuvimicrobium buryatense' 5GB1C.</title>
        <authorList>
            <person name="Groom J.D."/>
            <person name="Ford S.M."/>
            <person name="Pesesky M.W."/>
            <person name="Lidstrom M.E."/>
        </authorList>
    </citation>
    <scope>NUCLEOTIDE SEQUENCE [LARGE SCALE GENOMIC DNA]</scope>
    <source>
        <strain evidence="5">5GB1C</strain>
    </source>
</reference>
<dbReference type="PANTHER" id="PTHR33678:SF2">
    <property type="match status" value="1"/>
</dbReference>
<sequence length="527" mass="59770">MQLSDHDLNQLDEDKLLDLPEEALRRLSIRLLNDLKEARERLKQNSRNSSRPPSSEAPWDKANDTASDTDAIDAGEDTPDQEVDNTSPAPPAKESKQDSQTDSSQASDNVRKPGKQPGAQGFGRQQVLPVTDYQDHRPELCACCGTVFTASQQKAYTAFDTVDLTWADANDPGLRLITTRHTYYEATCHCVHVTRDEPYRHVPHGSLPNVVCSEWRLVGPGLAALIVCLAYRMRLSRARIREFLQDWLGLSLSVGTINNTLHESGAAAMPIEDELIEAVVNSRLLHVDETSWMELTTFLWLWVFSTDSVTAYWIAYRSAELLENLLGADYLGWLMGDGYQTYRRYPNRVRCWAHLLRKAQGLEESFDPVARQFGKHTLALLNTLMNAIREARVDPPDKPLTETFQEALALYRALCESLREATHKKTRELAGEMLNDWEAIFQVVASYHLPLTNNEAERALRHWVILRRISYGTRTEQGSRVFAILISVIETCRKRQQSPWLYLAVVIDHQRTGRPIPKLPPVARGSE</sequence>
<feature type="region of interest" description="Disordered" evidence="1">
    <location>
        <begin position="40"/>
        <end position="125"/>
    </location>
</feature>
<protein>
    <submittedName>
        <fullName evidence="4">IS66 family transposase</fullName>
    </submittedName>
</protein>
<dbReference type="InterPro" id="IPR045618">
    <property type="entry name" value="DUF6444"/>
</dbReference>
<dbReference type="NCBIfam" id="NF033517">
    <property type="entry name" value="transpos_IS66"/>
    <property type="match status" value="1"/>
</dbReference>
<evidence type="ECO:0000313" key="4">
    <source>
        <dbReference type="EMBL" id="QCW83334.1"/>
    </source>
</evidence>
<evidence type="ECO:0000313" key="5">
    <source>
        <dbReference type="Proteomes" id="UP000305881"/>
    </source>
</evidence>
<keyword evidence="5" id="KW-1185">Reference proteome</keyword>
<organism evidence="4 5">
    <name type="scientific">Methylotuvimicrobium buryatense</name>
    <name type="common">Methylomicrobium buryatense</name>
    <dbReference type="NCBI Taxonomy" id="95641"/>
    <lineage>
        <taxon>Bacteria</taxon>
        <taxon>Pseudomonadati</taxon>
        <taxon>Pseudomonadota</taxon>
        <taxon>Gammaproteobacteria</taxon>
        <taxon>Methylococcales</taxon>
        <taxon>Methylococcaceae</taxon>
        <taxon>Methylotuvimicrobium</taxon>
    </lineage>
</organism>
<feature type="domain" description="Transposase IS66 central" evidence="2">
    <location>
        <begin position="217"/>
        <end position="479"/>
    </location>
</feature>
<gene>
    <name evidence="4" type="ORF">EQU24_14590</name>
</gene>
<feature type="compositionally biased region" description="Low complexity" evidence="1">
    <location>
        <begin position="45"/>
        <end position="54"/>
    </location>
</feature>
<dbReference type="RefSeq" id="WP_017838795.1">
    <property type="nucleotide sequence ID" value="NZ_CP035467.1"/>
</dbReference>
<evidence type="ECO:0000259" key="3">
    <source>
        <dbReference type="Pfam" id="PF20042"/>
    </source>
</evidence>
<proteinExistence type="predicted"/>
<feature type="domain" description="DUF6444" evidence="3">
    <location>
        <begin position="30"/>
        <end position="64"/>
    </location>
</feature>
<name>A0A4P9UPK8_METBY</name>
<dbReference type="Pfam" id="PF20042">
    <property type="entry name" value="DUF6444"/>
    <property type="match status" value="1"/>
</dbReference>
<evidence type="ECO:0000256" key="1">
    <source>
        <dbReference type="SAM" id="MobiDB-lite"/>
    </source>
</evidence>
<dbReference type="OrthoDB" id="9800877at2"/>
<dbReference type="InterPro" id="IPR004291">
    <property type="entry name" value="Transposase_IS66_central"/>
</dbReference>
<evidence type="ECO:0000259" key="2">
    <source>
        <dbReference type="Pfam" id="PF03050"/>
    </source>
</evidence>
<feature type="compositionally biased region" description="Acidic residues" evidence="1">
    <location>
        <begin position="70"/>
        <end position="83"/>
    </location>
</feature>
<dbReference type="InterPro" id="IPR052344">
    <property type="entry name" value="Transposase-related"/>
</dbReference>
<dbReference type="KEGG" id="mbur:EQU24_14590"/>
<dbReference type="AlphaFoldDB" id="A0A4P9UPK8"/>
<accession>A0A4P9UPK8</accession>
<dbReference type="EMBL" id="CP035467">
    <property type="protein sequence ID" value="QCW83334.1"/>
    <property type="molecule type" value="Genomic_DNA"/>
</dbReference>